<comment type="caution">
    <text evidence="2">Lacks conserved residue(s) required for the propagation of feature annotation.</text>
</comment>
<feature type="domain" description="VWFC" evidence="3">
    <location>
        <begin position="445"/>
        <end position="511"/>
    </location>
</feature>
<evidence type="ECO:0000259" key="4">
    <source>
        <dbReference type="PROSITE" id="PS51670"/>
    </source>
</evidence>
<protein>
    <recommendedName>
        <fullName evidence="7">VWFC domain-containing protein</fullName>
    </recommendedName>
</protein>
<dbReference type="GO" id="GO:0005178">
    <property type="term" value="F:integrin binding"/>
    <property type="evidence" value="ECO:0007669"/>
    <property type="project" value="TreeGrafter"/>
</dbReference>
<evidence type="ECO:0000313" key="5">
    <source>
        <dbReference type="EMBL" id="KAK3102272.1"/>
    </source>
</evidence>
<feature type="disulfide bond" evidence="2">
    <location>
        <begin position="114"/>
        <end position="148"/>
    </location>
</feature>
<dbReference type="PROSITE" id="PS01208">
    <property type="entry name" value="VWFC_1"/>
    <property type="match status" value="1"/>
</dbReference>
<sequence length="525" mass="57478">MAPGPTSSLLGVRRCSVLRSIVSADEIIVRIVFNSFDCTLYGEKDIRHHKVHFFSFTVGSSQGSAPAPTKAVCHDKLSDCAEYGKQACSGIYKSWAKNNCPDFCGFCPSLTSSCHDLLPDCDEYGKQACVGEYASWAKSNCAKFCGLCGSTTAPPNTGVQTAPPSSVQINYCIYKGQRYNQGDAWQDGCAYNCTCLKNGNGFYQCTDLCLRFLNLPPACSYQKVDGQCCPKLVCNDSAVPSKPFEPHTLLVSSEMEVTGCDIYAELKRRVLMPTGDVDSSWAPGLTPNWEFASFHMVEVFVLGSSPSPTKAVCHDKRPDCAEYGKQACSGIYTSWAKNNCPDFCGLCRSTTTQPNTGIQTAPPPSVQINYCLYKGLRYNQGDAWQDGCALNCTCLKNGNGFYQCLDLCPRFLDLPPACSYQKGDGQCCPKLICNDSAVPNSDQAGVCRYTDGKTYKTGDTWVDGCLYNCTCIDDKRGYYRCRDLCISWNIPTNCTLQDPAPGKCCKTPKCPPDYVINYPPGYKEV</sequence>
<dbReference type="GO" id="GO:0007155">
    <property type="term" value="P:cell adhesion"/>
    <property type="evidence" value="ECO:0007669"/>
    <property type="project" value="TreeGrafter"/>
</dbReference>
<keyword evidence="6" id="KW-1185">Reference proteome</keyword>
<dbReference type="InterPro" id="IPR050941">
    <property type="entry name" value="CCN"/>
</dbReference>
<feature type="disulfide bond" evidence="2">
    <location>
        <begin position="73"/>
        <end position="107"/>
    </location>
</feature>
<dbReference type="PROSITE" id="PS51670">
    <property type="entry name" value="SHKT"/>
    <property type="match status" value="3"/>
</dbReference>
<dbReference type="InterPro" id="IPR001007">
    <property type="entry name" value="VWF_dom"/>
</dbReference>
<evidence type="ECO:0000256" key="2">
    <source>
        <dbReference type="PROSITE-ProRule" id="PRU01005"/>
    </source>
</evidence>
<evidence type="ECO:0008006" key="7">
    <source>
        <dbReference type="Google" id="ProtNLM"/>
    </source>
</evidence>
<gene>
    <name evidence="5" type="ORF">FSP39_010095</name>
</gene>
<reference evidence="5" key="1">
    <citation type="submission" date="2019-08" db="EMBL/GenBank/DDBJ databases">
        <title>The improved chromosome-level genome for the pearl oyster Pinctada fucata martensii using PacBio sequencing and Hi-C.</title>
        <authorList>
            <person name="Zheng Z."/>
        </authorList>
    </citation>
    <scope>NUCLEOTIDE SEQUENCE</scope>
    <source>
        <strain evidence="5">ZZ-2019</strain>
        <tissue evidence="5">Adductor muscle</tissue>
    </source>
</reference>
<dbReference type="SMART" id="SM00214">
    <property type="entry name" value="VWC"/>
    <property type="match status" value="3"/>
</dbReference>
<dbReference type="AlphaFoldDB" id="A0AA89CAD3"/>
<evidence type="ECO:0000259" key="3">
    <source>
        <dbReference type="PROSITE" id="PS50184"/>
    </source>
</evidence>
<name>A0AA89CAD3_PINIB</name>
<keyword evidence="1" id="KW-0732">Signal</keyword>
<dbReference type="InterPro" id="IPR003582">
    <property type="entry name" value="ShKT_dom"/>
</dbReference>
<accession>A0AA89CAD3</accession>
<comment type="caution">
    <text evidence="5">The sequence shown here is derived from an EMBL/GenBank/DDBJ whole genome shotgun (WGS) entry which is preliminary data.</text>
</comment>
<keyword evidence="2" id="KW-1015">Disulfide bond</keyword>
<dbReference type="PROSITE" id="PS50184">
    <property type="entry name" value="VWFC_2"/>
    <property type="match status" value="3"/>
</dbReference>
<feature type="domain" description="VWFC" evidence="3">
    <location>
        <begin position="369"/>
        <end position="434"/>
    </location>
</feature>
<feature type="domain" description="ShKT" evidence="4">
    <location>
        <begin position="114"/>
        <end position="148"/>
    </location>
</feature>
<feature type="domain" description="ShKT" evidence="4">
    <location>
        <begin position="73"/>
        <end position="107"/>
    </location>
</feature>
<evidence type="ECO:0000313" key="6">
    <source>
        <dbReference type="Proteomes" id="UP001186944"/>
    </source>
</evidence>
<dbReference type="Pfam" id="PF01549">
    <property type="entry name" value="ShK"/>
    <property type="match status" value="3"/>
</dbReference>
<proteinExistence type="predicted"/>
<dbReference type="PANTHER" id="PTHR11348">
    <property type="entry name" value="CONNECTIVE TISSUE GROWTH FACTOR-RELATED"/>
    <property type="match status" value="1"/>
</dbReference>
<feature type="disulfide bond" evidence="2">
    <location>
        <begin position="313"/>
        <end position="347"/>
    </location>
</feature>
<evidence type="ECO:0000256" key="1">
    <source>
        <dbReference type="ARBA" id="ARBA00022729"/>
    </source>
</evidence>
<feature type="domain" description="ShKT" evidence="4">
    <location>
        <begin position="313"/>
        <end position="347"/>
    </location>
</feature>
<dbReference type="SMART" id="SM00254">
    <property type="entry name" value="ShKT"/>
    <property type="match status" value="3"/>
</dbReference>
<dbReference type="GO" id="GO:0045597">
    <property type="term" value="P:positive regulation of cell differentiation"/>
    <property type="evidence" value="ECO:0007669"/>
    <property type="project" value="TreeGrafter"/>
</dbReference>
<dbReference type="EMBL" id="VSWD01000005">
    <property type="protein sequence ID" value="KAK3102272.1"/>
    <property type="molecule type" value="Genomic_DNA"/>
</dbReference>
<organism evidence="5 6">
    <name type="scientific">Pinctada imbricata</name>
    <name type="common">Atlantic pearl-oyster</name>
    <name type="synonym">Pinctada martensii</name>
    <dbReference type="NCBI Taxonomy" id="66713"/>
    <lineage>
        <taxon>Eukaryota</taxon>
        <taxon>Metazoa</taxon>
        <taxon>Spiralia</taxon>
        <taxon>Lophotrochozoa</taxon>
        <taxon>Mollusca</taxon>
        <taxon>Bivalvia</taxon>
        <taxon>Autobranchia</taxon>
        <taxon>Pteriomorphia</taxon>
        <taxon>Pterioida</taxon>
        <taxon>Pterioidea</taxon>
        <taxon>Pteriidae</taxon>
        <taxon>Pinctada</taxon>
    </lineage>
</organism>
<feature type="domain" description="VWFC" evidence="3">
    <location>
        <begin position="170"/>
        <end position="235"/>
    </location>
</feature>
<dbReference type="Proteomes" id="UP001186944">
    <property type="component" value="Unassembled WGS sequence"/>
</dbReference>
<dbReference type="GO" id="GO:0005615">
    <property type="term" value="C:extracellular space"/>
    <property type="evidence" value="ECO:0007669"/>
    <property type="project" value="TreeGrafter"/>
</dbReference>